<keyword evidence="2" id="KW-1185">Reference proteome</keyword>
<gene>
    <name evidence="1" type="ORF">IE53DRAFT_411936</name>
</gene>
<dbReference type="Proteomes" id="UP000245626">
    <property type="component" value="Unassembled WGS sequence"/>
</dbReference>
<organism evidence="1 2">
    <name type="scientific">Violaceomyces palustris</name>
    <dbReference type="NCBI Taxonomy" id="1673888"/>
    <lineage>
        <taxon>Eukaryota</taxon>
        <taxon>Fungi</taxon>
        <taxon>Dikarya</taxon>
        <taxon>Basidiomycota</taxon>
        <taxon>Ustilaginomycotina</taxon>
        <taxon>Ustilaginomycetes</taxon>
        <taxon>Violaceomycetales</taxon>
        <taxon>Violaceomycetaceae</taxon>
        <taxon>Violaceomyces</taxon>
    </lineage>
</organism>
<evidence type="ECO:0000313" key="2">
    <source>
        <dbReference type="Proteomes" id="UP000245626"/>
    </source>
</evidence>
<proteinExistence type="predicted"/>
<reference evidence="1 2" key="1">
    <citation type="journal article" date="2018" name="Mol. Biol. Evol.">
        <title>Broad Genomic Sampling Reveals a Smut Pathogenic Ancestry of the Fungal Clade Ustilaginomycotina.</title>
        <authorList>
            <person name="Kijpornyongpan T."/>
            <person name="Mondo S.J."/>
            <person name="Barry K."/>
            <person name="Sandor L."/>
            <person name="Lee J."/>
            <person name="Lipzen A."/>
            <person name="Pangilinan J."/>
            <person name="LaButti K."/>
            <person name="Hainaut M."/>
            <person name="Henrissat B."/>
            <person name="Grigoriev I.V."/>
            <person name="Spatafora J.W."/>
            <person name="Aime M.C."/>
        </authorList>
    </citation>
    <scope>NUCLEOTIDE SEQUENCE [LARGE SCALE GENOMIC DNA]</scope>
    <source>
        <strain evidence="1 2">SA 807</strain>
    </source>
</reference>
<sequence>MSVDLSDPSLKSAIHQIQQPSSKYDFIVIGYGGSQSTLKLYELASGGPEAFKRRLRRDEPMFGVLRVAGKFLFVQWLHAQITGVRRARALVHGRALLALFGPSVEAMATLSNVDDMTPRLLNAKLRLDEDPGPSMVCEPRPVSFSSSPSLSCFRNDRPSLHSIQPTSSTQGRRVSEPVANPSPLNLGKQRFILSNENDPGTPELRLPPQRRTSELGHSSSDVAQNYSEADSKHSRIRAWMSDASRSSVDFEDPTDAWVTSNLYAHRAKSDTSNSEFIHALWRSESPGSPGPGPGPPTHSSSDSLARARASANPGVKRRGSEGKSSSFDIDPEAMRREEESIREAMQMDKERIERERERVRRDEAKRAEVMERLRAEQEAAGIIEAENRTRPNENSKVLASPELVLPTPPSTQASPLVRGREWKPPALPLPQAPARSPIMTRSEMSIFPRGFRASKTISVRPAIDSSADGSMNNHPTEATNARHLKNDTEAPSAPTSVTDTPSTILSEGYWSHSVSSSTTSIGVPLRMRVKKQQFDEQGLEAEPWIMKHSRDSSATADRALAPAPILLLKAPAGLDKELPPPPPLSPSAATIRSLSQIEVLQDSVNSLEARAREARDRAVAAEREAKIQIEIARIEQKRLAMEVLEAERRERDRTEAEGLARAKWAREQADRDRLDAYERSVLESAERQRRLAVERLRQEEARRAEEAKREKARKEKEEKEAIEEAERRRRDAMEREARLRKEMEEKAERMRDLAEKEEQRLAEREGLIRQFKELDLGGKVVLNGSLTIQGAGSIVWRRRWFELHGNGMTLYKSRTETSKVLGEIRLRANVRRISDAFEECQMANSFKLEIGGGQGAEDEKRLEEADKVGDGSEHGSGGGGGGDGSVRSESDVDIKTWLIYTDTEQDKEILLSGISVIASVGPDDD</sequence>
<name>A0ACD0NTC6_9BASI</name>
<evidence type="ECO:0000313" key="1">
    <source>
        <dbReference type="EMBL" id="PWN48999.1"/>
    </source>
</evidence>
<protein>
    <submittedName>
        <fullName evidence="1">Uncharacterized protein</fullName>
    </submittedName>
</protein>
<accession>A0ACD0NTC6</accession>
<dbReference type="EMBL" id="KZ820112">
    <property type="protein sequence ID" value="PWN48999.1"/>
    <property type="molecule type" value="Genomic_DNA"/>
</dbReference>